<evidence type="ECO:0000313" key="2">
    <source>
        <dbReference type="Proteomes" id="UP000006038"/>
    </source>
</evidence>
<protein>
    <submittedName>
        <fullName evidence="1">Uncharacterized protein</fullName>
    </submittedName>
</protein>
<dbReference type="Gramene" id="OB10G14310.1">
    <property type="protein sequence ID" value="OB10G14310.1"/>
    <property type="gene ID" value="OB10G14310"/>
</dbReference>
<dbReference type="PANTHER" id="PTHR47273">
    <property type="entry name" value="EXPRESSED PROTEIN"/>
    <property type="match status" value="1"/>
</dbReference>
<name>J3N1N3_ORYBR</name>
<dbReference type="eggNOG" id="ENOG502S4G1">
    <property type="taxonomic scope" value="Eukaryota"/>
</dbReference>
<dbReference type="HOGENOM" id="CLU_2546226_0_0_1"/>
<evidence type="ECO:0000313" key="1">
    <source>
        <dbReference type="EnsemblPlants" id="OB10G14310.1"/>
    </source>
</evidence>
<accession>J3N1N3</accession>
<dbReference type="EnsemblPlants" id="OB10G14310.1">
    <property type="protein sequence ID" value="OB10G14310.1"/>
    <property type="gene ID" value="OB10G14310"/>
</dbReference>
<reference evidence="1" key="1">
    <citation type="journal article" date="2013" name="Nat. Commun.">
        <title>Whole-genome sequencing of Oryza brachyantha reveals mechanisms underlying Oryza genome evolution.</title>
        <authorList>
            <person name="Chen J."/>
            <person name="Huang Q."/>
            <person name="Gao D."/>
            <person name="Wang J."/>
            <person name="Lang Y."/>
            <person name="Liu T."/>
            <person name="Li B."/>
            <person name="Bai Z."/>
            <person name="Luis Goicoechea J."/>
            <person name="Liang C."/>
            <person name="Chen C."/>
            <person name="Zhang W."/>
            <person name="Sun S."/>
            <person name="Liao Y."/>
            <person name="Zhang X."/>
            <person name="Yang L."/>
            <person name="Song C."/>
            <person name="Wang M."/>
            <person name="Shi J."/>
            <person name="Liu G."/>
            <person name="Liu J."/>
            <person name="Zhou H."/>
            <person name="Zhou W."/>
            <person name="Yu Q."/>
            <person name="An N."/>
            <person name="Chen Y."/>
            <person name="Cai Q."/>
            <person name="Wang B."/>
            <person name="Liu B."/>
            <person name="Min J."/>
            <person name="Huang Y."/>
            <person name="Wu H."/>
            <person name="Li Z."/>
            <person name="Zhang Y."/>
            <person name="Yin Y."/>
            <person name="Song W."/>
            <person name="Jiang J."/>
            <person name="Jackson S.A."/>
            <person name="Wing R.A."/>
            <person name="Wang J."/>
            <person name="Chen M."/>
        </authorList>
    </citation>
    <scope>NUCLEOTIDE SEQUENCE [LARGE SCALE GENOMIC DNA]</scope>
    <source>
        <strain evidence="1">cv. IRGC 101232</strain>
    </source>
</reference>
<dbReference type="OMA" id="KTCIRRA"/>
<dbReference type="PANTHER" id="PTHR47273:SF6">
    <property type="entry name" value="POLLEN OLE E 1 ALLERGEN AND EXTENSIN FAMILY PROTEIN"/>
    <property type="match status" value="1"/>
</dbReference>
<dbReference type="Proteomes" id="UP000006038">
    <property type="component" value="Chromosome 10"/>
</dbReference>
<dbReference type="AlphaFoldDB" id="J3N1N3"/>
<dbReference type="STRING" id="4533.J3N1N3"/>
<keyword evidence="2" id="KW-1185">Reference proteome</keyword>
<proteinExistence type="predicted"/>
<sequence length="83" mass="9191">MANSVFGITDENGNFTIELPSWLHATPNLEKACAVKVIQLPLDSVCRLRHGPSSSHGIHLSSSEDGFRTYTTGWIQLQQHDTK</sequence>
<reference evidence="1" key="2">
    <citation type="submission" date="2013-04" db="UniProtKB">
        <authorList>
            <consortium name="EnsemblPlants"/>
        </authorList>
    </citation>
    <scope>IDENTIFICATION</scope>
</reference>
<organism evidence="1">
    <name type="scientific">Oryza brachyantha</name>
    <name type="common">malo sina</name>
    <dbReference type="NCBI Taxonomy" id="4533"/>
    <lineage>
        <taxon>Eukaryota</taxon>
        <taxon>Viridiplantae</taxon>
        <taxon>Streptophyta</taxon>
        <taxon>Embryophyta</taxon>
        <taxon>Tracheophyta</taxon>
        <taxon>Spermatophyta</taxon>
        <taxon>Magnoliopsida</taxon>
        <taxon>Liliopsida</taxon>
        <taxon>Poales</taxon>
        <taxon>Poaceae</taxon>
        <taxon>BOP clade</taxon>
        <taxon>Oryzoideae</taxon>
        <taxon>Oryzeae</taxon>
        <taxon>Oryzinae</taxon>
        <taxon>Oryza</taxon>
    </lineage>
</organism>